<organism evidence="6 7">
    <name type="scientific">Thermovibrio guaymasensis</name>
    <dbReference type="NCBI Taxonomy" id="240167"/>
    <lineage>
        <taxon>Bacteria</taxon>
        <taxon>Pseudomonadati</taxon>
        <taxon>Aquificota</taxon>
        <taxon>Aquificia</taxon>
        <taxon>Desulfurobacteriales</taxon>
        <taxon>Desulfurobacteriaceae</taxon>
        <taxon>Thermovibrio</taxon>
    </lineage>
</organism>
<feature type="transmembrane region" description="Helical" evidence="4">
    <location>
        <begin position="41"/>
        <end position="61"/>
    </location>
</feature>
<dbReference type="PANTHER" id="PTHR45138:SF9">
    <property type="entry name" value="DIGUANYLATE CYCLASE DGCM-RELATED"/>
    <property type="match status" value="1"/>
</dbReference>
<proteinExistence type="predicted"/>
<protein>
    <recommendedName>
        <fullName evidence="1">diguanylate cyclase</fullName>
        <ecNumber evidence="1">2.7.7.65</ecNumber>
    </recommendedName>
</protein>
<dbReference type="PANTHER" id="PTHR45138">
    <property type="entry name" value="REGULATORY COMPONENTS OF SENSORY TRANSDUCTION SYSTEM"/>
    <property type="match status" value="1"/>
</dbReference>
<dbReference type="InterPro" id="IPR029787">
    <property type="entry name" value="Nucleotide_cyclase"/>
</dbReference>
<dbReference type="InterPro" id="IPR000160">
    <property type="entry name" value="GGDEF_dom"/>
</dbReference>
<comment type="catalytic activity">
    <reaction evidence="2">
        <text>2 GTP = 3',3'-c-di-GMP + 2 diphosphate</text>
        <dbReference type="Rhea" id="RHEA:24898"/>
        <dbReference type="ChEBI" id="CHEBI:33019"/>
        <dbReference type="ChEBI" id="CHEBI:37565"/>
        <dbReference type="ChEBI" id="CHEBI:58805"/>
        <dbReference type="EC" id="2.7.7.65"/>
    </reaction>
</comment>
<dbReference type="OrthoDB" id="9783388at2"/>
<dbReference type="EMBL" id="RBIE01000005">
    <property type="protein sequence ID" value="RKQ60354.1"/>
    <property type="molecule type" value="Genomic_DNA"/>
</dbReference>
<dbReference type="NCBIfam" id="TIGR00254">
    <property type="entry name" value="GGDEF"/>
    <property type="match status" value="1"/>
</dbReference>
<feature type="domain" description="GGDEF" evidence="5">
    <location>
        <begin position="208"/>
        <end position="337"/>
    </location>
</feature>
<dbReference type="Gene3D" id="3.30.70.270">
    <property type="match status" value="1"/>
</dbReference>
<gene>
    <name evidence="6" type="ORF">C7457_1615</name>
</gene>
<dbReference type="PROSITE" id="PS50887">
    <property type="entry name" value="GGDEF"/>
    <property type="match status" value="1"/>
</dbReference>
<feature type="region of interest" description="Disordered" evidence="3">
    <location>
        <begin position="325"/>
        <end position="345"/>
    </location>
</feature>
<evidence type="ECO:0000259" key="5">
    <source>
        <dbReference type="PROSITE" id="PS50887"/>
    </source>
</evidence>
<feature type="transmembrane region" description="Helical" evidence="4">
    <location>
        <begin position="73"/>
        <end position="98"/>
    </location>
</feature>
<dbReference type="GO" id="GO:0005886">
    <property type="term" value="C:plasma membrane"/>
    <property type="evidence" value="ECO:0007669"/>
    <property type="project" value="TreeGrafter"/>
</dbReference>
<dbReference type="RefSeq" id="WP_121171841.1">
    <property type="nucleotide sequence ID" value="NZ_RBIE01000005.1"/>
</dbReference>
<dbReference type="GO" id="GO:1902201">
    <property type="term" value="P:negative regulation of bacterial-type flagellum-dependent cell motility"/>
    <property type="evidence" value="ECO:0007669"/>
    <property type="project" value="TreeGrafter"/>
</dbReference>
<dbReference type="Pfam" id="PF00990">
    <property type="entry name" value="GGDEF"/>
    <property type="match status" value="1"/>
</dbReference>
<dbReference type="Proteomes" id="UP000280881">
    <property type="component" value="Unassembled WGS sequence"/>
</dbReference>
<evidence type="ECO:0000256" key="3">
    <source>
        <dbReference type="SAM" id="MobiDB-lite"/>
    </source>
</evidence>
<dbReference type="SUPFAM" id="SSF55073">
    <property type="entry name" value="Nucleotide cyclase"/>
    <property type="match status" value="1"/>
</dbReference>
<comment type="caution">
    <text evidence="6">The sequence shown here is derived from an EMBL/GenBank/DDBJ whole genome shotgun (WGS) entry which is preliminary data.</text>
</comment>
<dbReference type="AlphaFoldDB" id="A0A420W5R6"/>
<dbReference type="EC" id="2.7.7.65" evidence="1"/>
<evidence type="ECO:0000256" key="4">
    <source>
        <dbReference type="SAM" id="Phobius"/>
    </source>
</evidence>
<evidence type="ECO:0000256" key="1">
    <source>
        <dbReference type="ARBA" id="ARBA00012528"/>
    </source>
</evidence>
<evidence type="ECO:0000256" key="2">
    <source>
        <dbReference type="ARBA" id="ARBA00034247"/>
    </source>
</evidence>
<dbReference type="CDD" id="cd01949">
    <property type="entry name" value="GGDEF"/>
    <property type="match status" value="1"/>
</dbReference>
<sequence length="345" mass="39599">MINSGEKKEKKAFAIGVISVITFLFLISFGYYNYAFNLRKLGIFELVSGLAVLLNFIAFLYTRKYSLHSSIFLFIISIVLSVLIITGGIHNTGIFWIYLYPALVLVLKDFKKAVLWNIYFVVLLVLIVVADSLYFIELPYDKTTLRQAIFVYFSLLLLSYFQFKFYAELIDDMKVLAVRDPLTGLYNRAFAFSYLSQEIEKLKRGEVKNVCVAYIDLDNFKYVNDTFGHSVGDSVLNDIGELLSRHFRKEDVVARIGGDEFIVIFTNCDREKIIERLELLREAIERKFQRFGISMSFGIAEAPTDSLLSSFLIRMADERMYKDKGARKKERVGSIDKAPEGASDL</sequence>
<evidence type="ECO:0000313" key="6">
    <source>
        <dbReference type="EMBL" id="RKQ60354.1"/>
    </source>
</evidence>
<feature type="transmembrane region" description="Helical" evidence="4">
    <location>
        <begin position="118"/>
        <end position="136"/>
    </location>
</feature>
<keyword evidence="4" id="KW-1133">Transmembrane helix</keyword>
<dbReference type="GO" id="GO:0052621">
    <property type="term" value="F:diguanylate cyclase activity"/>
    <property type="evidence" value="ECO:0007669"/>
    <property type="project" value="UniProtKB-EC"/>
</dbReference>
<keyword evidence="4" id="KW-0812">Transmembrane</keyword>
<reference evidence="6 7" key="1">
    <citation type="submission" date="2018-10" db="EMBL/GenBank/DDBJ databases">
        <title>Genomic Encyclopedia of Type Strains, Phase IV (KMG-IV): sequencing the most valuable type-strain genomes for metagenomic binning, comparative biology and taxonomic classification.</title>
        <authorList>
            <person name="Goeker M."/>
        </authorList>
    </citation>
    <scope>NUCLEOTIDE SEQUENCE [LARGE SCALE GENOMIC DNA]</scope>
    <source>
        <strain evidence="6 7">DSM 15521</strain>
    </source>
</reference>
<accession>A0A420W5R6</accession>
<dbReference type="SMART" id="SM00267">
    <property type="entry name" value="GGDEF"/>
    <property type="match status" value="1"/>
</dbReference>
<dbReference type="FunFam" id="3.30.70.270:FF:000001">
    <property type="entry name" value="Diguanylate cyclase domain protein"/>
    <property type="match status" value="1"/>
</dbReference>
<feature type="transmembrane region" description="Helical" evidence="4">
    <location>
        <begin position="12"/>
        <end position="35"/>
    </location>
</feature>
<dbReference type="InterPro" id="IPR050469">
    <property type="entry name" value="Diguanylate_Cyclase"/>
</dbReference>
<name>A0A420W5R6_9BACT</name>
<feature type="transmembrane region" description="Helical" evidence="4">
    <location>
        <begin position="148"/>
        <end position="167"/>
    </location>
</feature>
<dbReference type="GO" id="GO:0043709">
    <property type="term" value="P:cell adhesion involved in single-species biofilm formation"/>
    <property type="evidence" value="ECO:0007669"/>
    <property type="project" value="TreeGrafter"/>
</dbReference>
<dbReference type="InterPro" id="IPR043128">
    <property type="entry name" value="Rev_trsase/Diguanyl_cyclase"/>
</dbReference>
<keyword evidence="4" id="KW-0472">Membrane</keyword>
<evidence type="ECO:0000313" key="7">
    <source>
        <dbReference type="Proteomes" id="UP000280881"/>
    </source>
</evidence>
<keyword evidence="7" id="KW-1185">Reference proteome</keyword>